<keyword evidence="3" id="KW-0472">Membrane</keyword>
<name>A0A4R6PXS5_9FIRM</name>
<feature type="signal peptide" evidence="4">
    <location>
        <begin position="1"/>
        <end position="24"/>
    </location>
</feature>
<keyword evidence="3" id="KW-1133">Transmembrane helix</keyword>
<feature type="chain" id="PRO_5039423091" evidence="4">
    <location>
        <begin position="25"/>
        <end position="295"/>
    </location>
</feature>
<keyword evidence="1 4" id="KW-0732">Signal</keyword>
<dbReference type="InterPro" id="IPR032812">
    <property type="entry name" value="SbsA_Ig"/>
</dbReference>
<evidence type="ECO:0000256" key="1">
    <source>
        <dbReference type="ARBA" id="ARBA00022729"/>
    </source>
</evidence>
<protein>
    <submittedName>
        <fullName evidence="6">Ig-like domain-containing protein</fullName>
    </submittedName>
</protein>
<evidence type="ECO:0000259" key="5">
    <source>
        <dbReference type="Pfam" id="PF13205"/>
    </source>
</evidence>
<sequence>MKRISAIACLTMIMVMMTSMFAFSFGAETFKIDSTYPKDGATNTTKDNMCVKVYFNNEVGNATSKAANKNEVKITNESGSKSYPTKIVYSSKDKNYALILLDTTKVKTTGKSSIKDNTVYKCTISQDFVDNHGNKLGTDKVISFKTMNQGRNTSVYMVMMVLMFGGMFGFSALQMKKQKEKDQGGQAKEEAFNPYKEAKRTGKPVEEVMAKHEKEVEKERAHKKAKAKLEKEMDDMYADNDNYRVHQARPISAAGCTYKTGRSRLAELKKAEKEAKRAELKATDYGKNPKGAKKK</sequence>
<comment type="caution">
    <text evidence="6">The sequence shown here is derived from an EMBL/GenBank/DDBJ whole genome shotgun (WGS) entry which is preliminary data.</text>
</comment>
<reference evidence="6 7" key="1">
    <citation type="submission" date="2019-03" db="EMBL/GenBank/DDBJ databases">
        <title>Genomic Encyclopedia of Type Strains, Phase IV (KMG-IV): sequencing the most valuable type-strain genomes for metagenomic binning, comparative biology and taxonomic classification.</title>
        <authorList>
            <person name="Goeker M."/>
        </authorList>
    </citation>
    <scope>NUCLEOTIDE SEQUENCE [LARGE SCALE GENOMIC DNA]</scope>
    <source>
        <strain evidence="6 7">DSM 28287</strain>
    </source>
</reference>
<dbReference type="AlphaFoldDB" id="A0A4R6PXS5"/>
<keyword evidence="3" id="KW-0812">Transmembrane</keyword>
<dbReference type="OrthoDB" id="2081475at2"/>
<evidence type="ECO:0000313" key="7">
    <source>
        <dbReference type="Proteomes" id="UP000295500"/>
    </source>
</evidence>
<dbReference type="Pfam" id="PF13205">
    <property type="entry name" value="Big_5"/>
    <property type="match status" value="1"/>
</dbReference>
<proteinExistence type="predicted"/>
<evidence type="ECO:0000256" key="4">
    <source>
        <dbReference type="SAM" id="SignalP"/>
    </source>
</evidence>
<keyword evidence="7" id="KW-1185">Reference proteome</keyword>
<organism evidence="6 7">
    <name type="scientific">Aminicella lysinilytica</name>
    <dbReference type="NCBI Taxonomy" id="433323"/>
    <lineage>
        <taxon>Bacteria</taxon>
        <taxon>Bacillati</taxon>
        <taxon>Bacillota</taxon>
        <taxon>Clostridia</taxon>
        <taxon>Peptostreptococcales</taxon>
        <taxon>Anaerovoracaceae</taxon>
        <taxon>Aminicella</taxon>
    </lineage>
</organism>
<evidence type="ECO:0000256" key="3">
    <source>
        <dbReference type="SAM" id="Phobius"/>
    </source>
</evidence>
<accession>A0A4R6PXS5</accession>
<feature type="domain" description="SbsA Ig-like" evidence="5">
    <location>
        <begin position="30"/>
        <end position="146"/>
    </location>
</feature>
<evidence type="ECO:0000313" key="6">
    <source>
        <dbReference type="EMBL" id="TDP51096.1"/>
    </source>
</evidence>
<dbReference type="Proteomes" id="UP000295500">
    <property type="component" value="Unassembled WGS sequence"/>
</dbReference>
<feature type="region of interest" description="Disordered" evidence="2">
    <location>
        <begin position="269"/>
        <end position="295"/>
    </location>
</feature>
<feature type="transmembrane region" description="Helical" evidence="3">
    <location>
        <begin position="155"/>
        <end position="173"/>
    </location>
</feature>
<feature type="compositionally biased region" description="Basic and acidic residues" evidence="2">
    <location>
        <begin position="269"/>
        <end position="284"/>
    </location>
</feature>
<dbReference type="EMBL" id="SNXO01000032">
    <property type="protein sequence ID" value="TDP51096.1"/>
    <property type="molecule type" value="Genomic_DNA"/>
</dbReference>
<gene>
    <name evidence="6" type="ORF">EV211_13216</name>
</gene>
<evidence type="ECO:0000256" key="2">
    <source>
        <dbReference type="SAM" id="MobiDB-lite"/>
    </source>
</evidence>
<dbReference type="RefSeq" id="WP_133528979.1">
    <property type="nucleotide sequence ID" value="NZ_SNXO01000032.1"/>
</dbReference>